<evidence type="ECO:0000256" key="6">
    <source>
        <dbReference type="ARBA" id="ARBA00022840"/>
    </source>
</evidence>
<dbReference type="PANTHER" id="PTHR11136:SF0">
    <property type="entry name" value="DIHYDROFOLATE SYNTHETASE-RELATED"/>
    <property type="match status" value="1"/>
</dbReference>
<comment type="similarity">
    <text evidence="1 10">Belongs to the folylpolyglutamate synthase family.</text>
</comment>
<dbReference type="Pfam" id="PF08245">
    <property type="entry name" value="Mur_ligase_M"/>
    <property type="match status" value="1"/>
</dbReference>
<reference evidence="13 14" key="1">
    <citation type="journal article" date="2015" name="Genome Announc.">
        <title>Expanding the biotechnology potential of lactobacilli through comparative genomics of 213 strains and associated genera.</title>
        <authorList>
            <person name="Sun Z."/>
            <person name="Harris H.M."/>
            <person name="McCann A."/>
            <person name="Guo C."/>
            <person name="Argimon S."/>
            <person name="Zhang W."/>
            <person name="Yang X."/>
            <person name="Jeffery I.B."/>
            <person name="Cooney J.C."/>
            <person name="Kagawa T.F."/>
            <person name="Liu W."/>
            <person name="Song Y."/>
            <person name="Salvetti E."/>
            <person name="Wrobel A."/>
            <person name="Rasinkangas P."/>
            <person name="Parkhill J."/>
            <person name="Rea M.C."/>
            <person name="O'Sullivan O."/>
            <person name="Ritari J."/>
            <person name="Douillard F.P."/>
            <person name="Paul Ross R."/>
            <person name="Yang R."/>
            <person name="Briner A.E."/>
            <person name="Felis G.E."/>
            <person name="de Vos W.M."/>
            <person name="Barrangou R."/>
            <person name="Klaenhammer T.R."/>
            <person name="Caufield P.W."/>
            <person name="Cui Y."/>
            <person name="Zhang H."/>
            <person name="O'Toole P.W."/>
        </authorList>
    </citation>
    <scope>NUCLEOTIDE SEQUENCE [LARGE SCALE GENOMIC DNA]</scope>
    <source>
        <strain evidence="13 14">DSM 20634</strain>
    </source>
</reference>
<dbReference type="STRING" id="1423813.FC26_GL002346"/>
<evidence type="ECO:0000256" key="3">
    <source>
        <dbReference type="ARBA" id="ARBA00022598"/>
    </source>
</evidence>
<dbReference type="AlphaFoldDB" id="A0A0R2A220"/>
<keyword evidence="3 10" id="KW-0436">Ligase</keyword>
<accession>A0A0R2A220</accession>
<evidence type="ECO:0000256" key="1">
    <source>
        <dbReference type="ARBA" id="ARBA00008276"/>
    </source>
</evidence>
<dbReference type="GO" id="GO:0008841">
    <property type="term" value="F:dihydrofolate synthase activity"/>
    <property type="evidence" value="ECO:0007669"/>
    <property type="project" value="TreeGrafter"/>
</dbReference>
<keyword evidence="14" id="KW-1185">Reference proteome</keyword>
<dbReference type="InterPro" id="IPR036565">
    <property type="entry name" value="Mur-like_cat_sf"/>
</dbReference>
<proteinExistence type="inferred from homology"/>
<keyword evidence="6 10" id="KW-0067">ATP-binding</keyword>
<feature type="domain" description="Mur ligase central" evidence="12">
    <location>
        <begin position="45"/>
        <end position="271"/>
    </location>
</feature>
<evidence type="ECO:0000256" key="4">
    <source>
        <dbReference type="ARBA" id="ARBA00022723"/>
    </source>
</evidence>
<dbReference type="PANTHER" id="PTHR11136">
    <property type="entry name" value="FOLYLPOLYGLUTAMATE SYNTHASE-RELATED"/>
    <property type="match status" value="1"/>
</dbReference>
<dbReference type="PROSITE" id="PS01011">
    <property type="entry name" value="FOLYLPOLYGLU_SYNT_1"/>
    <property type="match status" value="1"/>
</dbReference>
<evidence type="ECO:0000256" key="7">
    <source>
        <dbReference type="ARBA" id="ARBA00022842"/>
    </source>
</evidence>
<dbReference type="Gene3D" id="3.40.1190.10">
    <property type="entry name" value="Mur-like, catalytic domain"/>
    <property type="match status" value="1"/>
</dbReference>
<dbReference type="PATRIC" id="fig|1423813.3.peg.2393"/>
<dbReference type="PIRSF" id="PIRSF001563">
    <property type="entry name" value="Folylpolyglu_synth"/>
    <property type="match status" value="1"/>
</dbReference>
<dbReference type="Gene3D" id="3.90.190.20">
    <property type="entry name" value="Mur ligase, C-terminal domain"/>
    <property type="match status" value="1"/>
</dbReference>
<comment type="catalytic activity">
    <reaction evidence="9">
        <text>(6S)-5,6,7,8-tetrahydrofolyl-(gamma-L-Glu)(n) + L-glutamate + ATP = (6S)-5,6,7,8-tetrahydrofolyl-(gamma-L-Glu)(n+1) + ADP + phosphate + H(+)</text>
        <dbReference type="Rhea" id="RHEA:10580"/>
        <dbReference type="Rhea" id="RHEA-COMP:14738"/>
        <dbReference type="Rhea" id="RHEA-COMP:14740"/>
        <dbReference type="ChEBI" id="CHEBI:15378"/>
        <dbReference type="ChEBI" id="CHEBI:29985"/>
        <dbReference type="ChEBI" id="CHEBI:30616"/>
        <dbReference type="ChEBI" id="CHEBI:43474"/>
        <dbReference type="ChEBI" id="CHEBI:141005"/>
        <dbReference type="ChEBI" id="CHEBI:456216"/>
        <dbReference type="EC" id="6.3.2.17"/>
    </reaction>
</comment>
<dbReference type="RefSeq" id="WP_057779624.1">
    <property type="nucleotide sequence ID" value="NZ_AYYY01000043.1"/>
</dbReference>
<evidence type="ECO:0000313" key="14">
    <source>
        <dbReference type="Proteomes" id="UP000051733"/>
    </source>
</evidence>
<evidence type="ECO:0000256" key="5">
    <source>
        <dbReference type="ARBA" id="ARBA00022741"/>
    </source>
</evidence>
<dbReference type="OrthoDB" id="9809356at2"/>
<comment type="caution">
    <text evidence="13">The sequence shown here is derived from an EMBL/GenBank/DDBJ whole genome shotgun (WGS) entry which is preliminary data.</text>
</comment>
<dbReference type="InterPro" id="IPR018109">
    <property type="entry name" value="Folylpolyglutamate_synth_CS"/>
</dbReference>
<dbReference type="EMBL" id="AYYY01000043">
    <property type="protein sequence ID" value="KRM61128.1"/>
    <property type="molecule type" value="Genomic_DNA"/>
</dbReference>
<keyword evidence="5 10" id="KW-0547">Nucleotide-binding</keyword>
<dbReference type="InterPro" id="IPR013221">
    <property type="entry name" value="Mur_ligase_cen"/>
</dbReference>
<evidence type="ECO:0000256" key="8">
    <source>
        <dbReference type="ARBA" id="ARBA00030592"/>
    </source>
</evidence>
<dbReference type="InterPro" id="IPR004101">
    <property type="entry name" value="Mur_ligase_C"/>
</dbReference>
<evidence type="ECO:0000259" key="12">
    <source>
        <dbReference type="Pfam" id="PF08245"/>
    </source>
</evidence>
<dbReference type="SUPFAM" id="SSF53244">
    <property type="entry name" value="MurD-like peptide ligases, peptide-binding domain"/>
    <property type="match status" value="1"/>
</dbReference>
<feature type="domain" description="Mur ligase C-terminal" evidence="11">
    <location>
        <begin position="298"/>
        <end position="415"/>
    </location>
</feature>
<dbReference type="NCBIfam" id="TIGR01499">
    <property type="entry name" value="folC"/>
    <property type="match status" value="1"/>
</dbReference>
<evidence type="ECO:0000259" key="11">
    <source>
        <dbReference type="Pfam" id="PF02875"/>
    </source>
</evidence>
<dbReference type="InterPro" id="IPR001645">
    <property type="entry name" value="Folylpolyglutamate_synth"/>
</dbReference>
<dbReference type="GO" id="GO:0005737">
    <property type="term" value="C:cytoplasm"/>
    <property type="evidence" value="ECO:0007669"/>
    <property type="project" value="TreeGrafter"/>
</dbReference>
<dbReference type="Proteomes" id="UP000051733">
    <property type="component" value="Unassembled WGS sequence"/>
</dbReference>
<evidence type="ECO:0000256" key="2">
    <source>
        <dbReference type="ARBA" id="ARBA00013025"/>
    </source>
</evidence>
<name>A0A0R2A220_9LACO</name>
<dbReference type="EC" id="6.3.2.17" evidence="2"/>
<dbReference type="GO" id="GO:0004326">
    <property type="term" value="F:tetrahydrofolylpolyglutamate synthase activity"/>
    <property type="evidence" value="ECO:0007669"/>
    <property type="project" value="UniProtKB-EC"/>
</dbReference>
<dbReference type="GO" id="GO:0005524">
    <property type="term" value="F:ATP binding"/>
    <property type="evidence" value="ECO:0007669"/>
    <property type="project" value="UniProtKB-KW"/>
</dbReference>
<dbReference type="Pfam" id="PF02875">
    <property type="entry name" value="Mur_ligase_C"/>
    <property type="match status" value="1"/>
</dbReference>
<evidence type="ECO:0000256" key="10">
    <source>
        <dbReference type="PIRNR" id="PIRNR001563"/>
    </source>
</evidence>
<evidence type="ECO:0000313" key="13">
    <source>
        <dbReference type="EMBL" id="KRM61128.1"/>
    </source>
</evidence>
<sequence>MLSYDALIQQLNTAMLAGNNDRVGLLKRVLARLGHPDQDFKIVHIAGTNGKGSTGTLVAHLLQNQGYRVGHFASPALVDQREQIQINDQLISRSVFVATYEKIVPQLPLDVQPSDLTIFEWFTLIMIQAFADAQVDWAVIEAGLGGLTDATNAIEPPLLTIFTHIDLDHTKILGDTIAKIATNKAQIIKPRTTVFMAPHQHDEAIDIIRHTAQAHHAKACVDDTQIKIQIISEQLTGFDLVLNSQYLVQQKAHLSLIGDFQIDNLTTVLMVYDWLVERHYVDNVQTLLQTLATTKIAGRMQQLLSEPPVIIDGAHNPDSTQQLMRSLGHLFPDRKWIFVIGFLKDKNYAEMVEMYRKFGAQIFITTPANPKRALNQNQLKQLLPEAQIVADAREGLRQALIASDEKSVVVITGSFYLIKELE</sequence>
<dbReference type="GO" id="GO:0046872">
    <property type="term" value="F:metal ion binding"/>
    <property type="evidence" value="ECO:0007669"/>
    <property type="project" value="UniProtKB-KW"/>
</dbReference>
<organism evidence="13 14">
    <name type="scientific">Paucilactobacillus vaccinostercus DSM 20634</name>
    <dbReference type="NCBI Taxonomy" id="1423813"/>
    <lineage>
        <taxon>Bacteria</taxon>
        <taxon>Bacillati</taxon>
        <taxon>Bacillota</taxon>
        <taxon>Bacilli</taxon>
        <taxon>Lactobacillales</taxon>
        <taxon>Lactobacillaceae</taxon>
        <taxon>Paucilactobacillus</taxon>
    </lineage>
</organism>
<keyword evidence="4" id="KW-0479">Metal-binding</keyword>
<evidence type="ECO:0000256" key="9">
    <source>
        <dbReference type="ARBA" id="ARBA00047493"/>
    </source>
</evidence>
<keyword evidence="7" id="KW-0460">Magnesium</keyword>
<gene>
    <name evidence="13" type="ORF">FC26_GL002346</name>
</gene>
<dbReference type="SUPFAM" id="SSF53623">
    <property type="entry name" value="MurD-like peptide ligases, catalytic domain"/>
    <property type="match status" value="1"/>
</dbReference>
<dbReference type="InterPro" id="IPR036615">
    <property type="entry name" value="Mur_ligase_C_dom_sf"/>
</dbReference>
<protein>
    <recommendedName>
        <fullName evidence="2">tetrahydrofolate synthase</fullName>
        <ecNumber evidence="2">6.3.2.17</ecNumber>
    </recommendedName>
    <alternativeName>
        <fullName evidence="8">Tetrahydrofolylpolyglutamate synthase</fullName>
    </alternativeName>
</protein>